<organism evidence="1">
    <name type="scientific">marine sediment metagenome</name>
    <dbReference type="NCBI Taxonomy" id="412755"/>
    <lineage>
        <taxon>unclassified sequences</taxon>
        <taxon>metagenomes</taxon>
        <taxon>ecological metagenomes</taxon>
    </lineage>
</organism>
<name>A0A0F8YMK0_9ZZZZ</name>
<reference evidence="1" key="1">
    <citation type="journal article" date="2015" name="Nature">
        <title>Complex archaea that bridge the gap between prokaryotes and eukaryotes.</title>
        <authorList>
            <person name="Spang A."/>
            <person name="Saw J.H."/>
            <person name="Jorgensen S.L."/>
            <person name="Zaremba-Niedzwiedzka K."/>
            <person name="Martijn J."/>
            <person name="Lind A.E."/>
            <person name="van Eijk R."/>
            <person name="Schleper C."/>
            <person name="Guy L."/>
            <person name="Ettema T.J."/>
        </authorList>
    </citation>
    <scope>NUCLEOTIDE SEQUENCE</scope>
</reference>
<proteinExistence type="predicted"/>
<dbReference type="EMBL" id="LAZR01052597">
    <property type="protein sequence ID" value="KKK82597.1"/>
    <property type="molecule type" value="Genomic_DNA"/>
</dbReference>
<protein>
    <submittedName>
        <fullName evidence="1">Uncharacterized protein</fullName>
    </submittedName>
</protein>
<gene>
    <name evidence="1" type="ORF">LCGC14_2801810</name>
</gene>
<evidence type="ECO:0000313" key="1">
    <source>
        <dbReference type="EMBL" id="KKK82597.1"/>
    </source>
</evidence>
<comment type="caution">
    <text evidence="1">The sequence shown here is derived from an EMBL/GenBank/DDBJ whole genome shotgun (WGS) entry which is preliminary data.</text>
</comment>
<accession>A0A0F8YMK0</accession>
<dbReference type="AlphaFoldDB" id="A0A0F8YMK0"/>
<sequence>MIGAIESAQKSKSGKTLSVKVLGAYYSSKNWELESMVGKEIVFEPSPQVFPDGTSIQWLNEYSVSAAAPAAGPAAQVMDQAVAQKIAAAPDKDSLIGAFALCKSCPATSASVAWSNFLYFYDQLKGWNPNEPF</sequence>